<comment type="caution">
    <text evidence="1">The sequence shown here is derived from an EMBL/GenBank/DDBJ whole genome shotgun (WGS) entry which is preliminary data.</text>
</comment>
<dbReference type="EMBL" id="BSXU01001369">
    <property type="protein sequence ID" value="GMG26718.1"/>
    <property type="molecule type" value="Genomic_DNA"/>
</dbReference>
<accession>A0A9W6YWU2</accession>
<name>A0A9W6YWU2_AMBMO</name>
<proteinExistence type="predicted"/>
<sequence>MQHKRKNHKKHNSSEIPEYRIIDAILKFESSKPSSKFLKLPSNSLLATKDVMVERKTHNFYLITSEERQAHQFYKLDTAKYYSFVNVIERMMLDKKAGDSNKKNRKSDFDDVFFECLFPVVQFERNMIFVNEELRVIL</sequence>
<keyword evidence="2" id="KW-1185">Reference proteome</keyword>
<dbReference type="Proteomes" id="UP001165063">
    <property type="component" value="Unassembled WGS sequence"/>
</dbReference>
<evidence type="ECO:0000313" key="1">
    <source>
        <dbReference type="EMBL" id="GMG26718.1"/>
    </source>
</evidence>
<dbReference type="AlphaFoldDB" id="A0A9W6YWU2"/>
<organism evidence="1 2">
    <name type="scientific">Ambrosiozyma monospora</name>
    <name type="common">Yeast</name>
    <name type="synonym">Endomycopsis monosporus</name>
    <dbReference type="NCBI Taxonomy" id="43982"/>
    <lineage>
        <taxon>Eukaryota</taxon>
        <taxon>Fungi</taxon>
        <taxon>Dikarya</taxon>
        <taxon>Ascomycota</taxon>
        <taxon>Saccharomycotina</taxon>
        <taxon>Pichiomycetes</taxon>
        <taxon>Pichiales</taxon>
        <taxon>Pichiaceae</taxon>
        <taxon>Ambrosiozyma</taxon>
    </lineage>
</organism>
<evidence type="ECO:0000313" key="2">
    <source>
        <dbReference type="Proteomes" id="UP001165063"/>
    </source>
</evidence>
<protein>
    <submittedName>
        <fullName evidence="1">Unnamed protein product</fullName>
    </submittedName>
</protein>
<reference evidence="1" key="1">
    <citation type="submission" date="2023-04" db="EMBL/GenBank/DDBJ databases">
        <title>Ambrosiozyma monospora NBRC 1965.</title>
        <authorList>
            <person name="Ichikawa N."/>
            <person name="Sato H."/>
            <person name="Tonouchi N."/>
        </authorList>
    </citation>
    <scope>NUCLEOTIDE SEQUENCE</scope>
    <source>
        <strain evidence="1">NBRC 1965</strain>
    </source>
</reference>
<gene>
    <name evidence="1" type="ORF">Amon01_000332600</name>
</gene>